<evidence type="ECO:0008006" key="4">
    <source>
        <dbReference type="Google" id="ProtNLM"/>
    </source>
</evidence>
<dbReference type="Pfam" id="PF02458">
    <property type="entry name" value="Transferase"/>
    <property type="match status" value="1"/>
</dbReference>
<evidence type="ECO:0000256" key="1">
    <source>
        <dbReference type="ARBA" id="ARBA00009861"/>
    </source>
</evidence>
<evidence type="ECO:0000313" key="3">
    <source>
        <dbReference type="Proteomes" id="UP000823775"/>
    </source>
</evidence>
<dbReference type="PANTHER" id="PTHR31642">
    <property type="entry name" value="TRICHOTHECENE 3-O-ACETYLTRANSFERASE"/>
    <property type="match status" value="1"/>
</dbReference>
<protein>
    <recommendedName>
        <fullName evidence="4">Agmatine coumaroyltransferase-2-like</fullName>
    </recommendedName>
</protein>
<accession>A0ABS8SYP6</accession>
<dbReference type="InterPro" id="IPR050317">
    <property type="entry name" value="Plant_Fungal_Acyltransferase"/>
</dbReference>
<sequence length="448" mass="50555">MKVKIESSKIIKPFYEDNIIPPSTKSYIPLSVFDKVTYEAQIAVIYAYRPPTPPNAAIQLGLQKALAIYREWAGRLGKDQHGNPVILLSDEGVRFVEASSNSTLDKVMPFKPSASLLNLHPSLSNVVELVQVQVTRFTCGSLVVGFTAHHTVADGHSTSNFLVAWGQACRGLDINPLPLHDRTIFKPRNPPLIEYEHKGAEFMSKLVKKENSLNESTTHHVTEDIVVHKVHFTVEFLAKLKVKASSMNGNNNNKPYSTFESLVAHLWRAITKARGLSGFETTHIRISVNGRTRLNPRVPNEYFGNLVLWAFPTAKVKDLLREPLPYATKLIHDAIIKVNNNYFRSFIDFANHKVKKGEEDLIPTADMNKHILCPNLEVDSWLRFPFYDLDFGTGCPYVFMPSYFPTEGMMFLLPSFLGDGSIDAYVPLFQDNLPTFKKICYSLDLIEN</sequence>
<reference evidence="2 3" key="1">
    <citation type="journal article" date="2021" name="BMC Genomics">
        <title>Datura genome reveals duplications of psychoactive alkaloid biosynthetic genes and high mutation rate following tissue culture.</title>
        <authorList>
            <person name="Rajewski A."/>
            <person name="Carter-House D."/>
            <person name="Stajich J."/>
            <person name="Litt A."/>
        </authorList>
    </citation>
    <scope>NUCLEOTIDE SEQUENCE [LARGE SCALE GENOMIC DNA]</scope>
    <source>
        <strain evidence="2">AR-01</strain>
    </source>
</reference>
<proteinExistence type="inferred from homology"/>
<evidence type="ECO:0000313" key="2">
    <source>
        <dbReference type="EMBL" id="MCD7464180.1"/>
    </source>
</evidence>
<organism evidence="2 3">
    <name type="scientific">Datura stramonium</name>
    <name type="common">Jimsonweed</name>
    <name type="synonym">Common thornapple</name>
    <dbReference type="NCBI Taxonomy" id="4076"/>
    <lineage>
        <taxon>Eukaryota</taxon>
        <taxon>Viridiplantae</taxon>
        <taxon>Streptophyta</taxon>
        <taxon>Embryophyta</taxon>
        <taxon>Tracheophyta</taxon>
        <taxon>Spermatophyta</taxon>
        <taxon>Magnoliopsida</taxon>
        <taxon>eudicotyledons</taxon>
        <taxon>Gunneridae</taxon>
        <taxon>Pentapetalae</taxon>
        <taxon>asterids</taxon>
        <taxon>lamiids</taxon>
        <taxon>Solanales</taxon>
        <taxon>Solanaceae</taxon>
        <taxon>Solanoideae</taxon>
        <taxon>Datureae</taxon>
        <taxon>Datura</taxon>
    </lineage>
</organism>
<name>A0ABS8SYP6_DATST</name>
<dbReference type="Gene3D" id="3.30.559.10">
    <property type="entry name" value="Chloramphenicol acetyltransferase-like domain"/>
    <property type="match status" value="2"/>
</dbReference>
<dbReference type="InterPro" id="IPR023213">
    <property type="entry name" value="CAT-like_dom_sf"/>
</dbReference>
<dbReference type="PANTHER" id="PTHR31642:SF13">
    <property type="entry name" value="AGMATINE HYDROXYCINNAMOYLTRANSFERASE 1"/>
    <property type="match status" value="1"/>
</dbReference>
<comment type="similarity">
    <text evidence="1">Belongs to the plant acyltransferase family.</text>
</comment>
<comment type="caution">
    <text evidence="2">The sequence shown here is derived from an EMBL/GenBank/DDBJ whole genome shotgun (WGS) entry which is preliminary data.</text>
</comment>
<dbReference type="Proteomes" id="UP000823775">
    <property type="component" value="Unassembled WGS sequence"/>
</dbReference>
<gene>
    <name evidence="2" type="ORF">HAX54_052251</name>
</gene>
<dbReference type="EMBL" id="JACEIK010000945">
    <property type="protein sequence ID" value="MCD7464180.1"/>
    <property type="molecule type" value="Genomic_DNA"/>
</dbReference>
<keyword evidence="3" id="KW-1185">Reference proteome</keyword>